<dbReference type="SMART" id="SM00460">
    <property type="entry name" value="TGc"/>
    <property type="match status" value="1"/>
</dbReference>
<dbReference type="AlphaFoldDB" id="U3A5V9"/>
<dbReference type="eggNOG" id="COG1305">
    <property type="taxonomic scope" value="Bacteria"/>
</dbReference>
<dbReference type="Gene3D" id="2.60.40.2250">
    <property type="match status" value="1"/>
</dbReference>
<dbReference type="Gene3D" id="3.10.620.30">
    <property type="match status" value="1"/>
</dbReference>
<accession>U3A5V9</accession>
<dbReference type="RefSeq" id="WP_021690951.1">
    <property type="nucleotide sequence ID" value="NZ_BASZ01000007.1"/>
</dbReference>
<dbReference type="SUPFAM" id="SSF54001">
    <property type="entry name" value="Cysteine proteinases"/>
    <property type="match status" value="1"/>
</dbReference>
<gene>
    <name evidence="2" type="ORF">NT2_07_01330</name>
</gene>
<sequence>MLIRAGFEIHFETMQPTPMLAALNVHPSRRDDLRTPDRVEAFPNLPLTRYRDGFGNVCSRFTVPPGGVTLKNSFIIADCGQPDIPAPESSALPVESLPDDVLVYLLGSRYCETDRMMPLAWSLFGAIPSARDRVNAITDFVHNHIRFGYEFARPDKSAWMAYEEGAGVCRDFAHLAITLCRCMNIPARYCTGYLGDIGIPPIDAPMDFSAWFDVYIDGQWYTYDARHNEPRIGRILMARGRDATDAALVTAFGPAILTQFTVHTDEVHTHKARFSPGAIALPPIFINE</sequence>
<evidence type="ECO:0000259" key="1">
    <source>
        <dbReference type="SMART" id="SM00460"/>
    </source>
</evidence>
<keyword evidence="3" id="KW-1185">Reference proteome</keyword>
<evidence type="ECO:0000313" key="2">
    <source>
        <dbReference type="EMBL" id="GAD50133.1"/>
    </source>
</evidence>
<evidence type="ECO:0000313" key="3">
    <source>
        <dbReference type="Proteomes" id="UP000016568"/>
    </source>
</evidence>
<dbReference type="KEGG" id="ntd:EGO55_06100"/>
<proteinExistence type="predicted"/>
<dbReference type="InterPro" id="IPR038765">
    <property type="entry name" value="Papain-like_cys_pep_sf"/>
</dbReference>
<organism evidence="2 3">
    <name type="scientific">Caenibius tardaugens NBRC 16725</name>
    <dbReference type="NCBI Taxonomy" id="1219035"/>
    <lineage>
        <taxon>Bacteria</taxon>
        <taxon>Pseudomonadati</taxon>
        <taxon>Pseudomonadota</taxon>
        <taxon>Alphaproteobacteria</taxon>
        <taxon>Sphingomonadales</taxon>
        <taxon>Erythrobacteraceae</taxon>
        <taxon>Caenibius</taxon>
    </lineage>
</organism>
<dbReference type="EMBL" id="BASZ01000007">
    <property type="protein sequence ID" value="GAD50133.1"/>
    <property type="molecule type" value="Genomic_DNA"/>
</dbReference>
<dbReference type="InterPro" id="IPR002931">
    <property type="entry name" value="Transglutaminase-like"/>
</dbReference>
<protein>
    <recommendedName>
        <fullName evidence="1">Transglutaminase-like domain-containing protein</fullName>
    </recommendedName>
</protein>
<name>U3A5V9_9SPHN</name>
<dbReference type="PANTHER" id="PTHR33490:SF12">
    <property type="entry name" value="BLL5557 PROTEIN"/>
    <property type="match status" value="1"/>
</dbReference>
<reference evidence="2 3" key="1">
    <citation type="submission" date="2013-09" db="EMBL/GenBank/DDBJ databases">
        <title>Whole genome shotgun sequence of Novosphingobium tardaugens NBRC 16725.</title>
        <authorList>
            <person name="Isaki S."/>
            <person name="Hosoyama A."/>
            <person name="Tsuchikane K."/>
            <person name="Katsumata H."/>
            <person name="Ando Y."/>
            <person name="Yamazaki S."/>
            <person name="Fujita N."/>
        </authorList>
    </citation>
    <scope>NUCLEOTIDE SEQUENCE [LARGE SCALE GENOMIC DNA]</scope>
    <source>
        <strain evidence="2 3">NBRC 16725</strain>
    </source>
</reference>
<dbReference type="Proteomes" id="UP000016568">
    <property type="component" value="Unassembled WGS sequence"/>
</dbReference>
<dbReference type="PANTHER" id="PTHR33490">
    <property type="entry name" value="BLR5614 PROTEIN-RELATED"/>
    <property type="match status" value="1"/>
</dbReference>
<dbReference type="Pfam" id="PF01841">
    <property type="entry name" value="Transglut_core"/>
    <property type="match status" value="1"/>
</dbReference>
<dbReference type="OrthoDB" id="5438043at2"/>
<comment type="caution">
    <text evidence="2">The sequence shown here is derived from an EMBL/GenBank/DDBJ whole genome shotgun (WGS) entry which is preliminary data.</text>
</comment>
<feature type="domain" description="Transglutaminase-like" evidence="1">
    <location>
        <begin position="161"/>
        <end position="227"/>
    </location>
</feature>